<dbReference type="GeneID" id="65548607"/>
<evidence type="ECO:0000256" key="3">
    <source>
        <dbReference type="ARBA" id="ARBA00022842"/>
    </source>
</evidence>
<keyword evidence="4 5" id="KW-0413">Isomerase</keyword>
<keyword evidence="5" id="KW-0479">Metal-binding</keyword>
<dbReference type="GO" id="GO:0008909">
    <property type="term" value="F:isochorismate synthase activity"/>
    <property type="evidence" value="ECO:0007669"/>
    <property type="project" value="UniProtKB-UniRule"/>
</dbReference>
<comment type="pathway">
    <text evidence="5">Quinol/quinone metabolism; 1,4-dihydroxy-2-naphthoate biosynthesis; 1,4-dihydroxy-2-naphthoate from chorismate: step 1/7.</text>
</comment>
<keyword evidence="5" id="KW-0474">Menaquinone biosynthesis</keyword>
<dbReference type="Pfam" id="PF00425">
    <property type="entry name" value="Chorismate_bind"/>
    <property type="match status" value="1"/>
</dbReference>
<dbReference type="NCBIfam" id="TIGR00543">
    <property type="entry name" value="isochor_syn"/>
    <property type="match status" value="1"/>
</dbReference>
<comment type="function">
    <text evidence="5">Catalyzes the conversion of chorismate to isochorismate.</text>
</comment>
<protein>
    <recommendedName>
        <fullName evidence="5">Isochorismate synthase MenF</fullName>
        <ecNumber evidence="5">5.4.4.2</ecNumber>
    </recommendedName>
    <alternativeName>
        <fullName evidence="5">Isochorismate mutase</fullName>
    </alternativeName>
</protein>
<dbReference type="EMBL" id="JABUMC010000001">
    <property type="protein sequence ID" value="MBV6545887.1"/>
    <property type="molecule type" value="Genomic_DNA"/>
</dbReference>
<comment type="similarity">
    <text evidence="2 5">Belongs to the isochorismate synthase family.</text>
</comment>
<dbReference type="GO" id="GO:0009234">
    <property type="term" value="P:menaquinone biosynthetic process"/>
    <property type="evidence" value="ECO:0007669"/>
    <property type="project" value="UniProtKB-UniRule"/>
</dbReference>
<dbReference type="InterPro" id="IPR004561">
    <property type="entry name" value="IsoChor_synthase"/>
</dbReference>
<dbReference type="InterPro" id="IPR005801">
    <property type="entry name" value="ADC_synthase"/>
</dbReference>
<dbReference type="PANTHER" id="PTHR47253:SF4">
    <property type="entry name" value="ISOCHORISMATE SYNTHASE 2, CHLOROPLASTIC"/>
    <property type="match status" value="1"/>
</dbReference>
<evidence type="ECO:0000313" key="8">
    <source>
        <dbReference type="EMBL" id="MBV6545887.1"/>
    </source>
</evidence>
<evidence type="ECO:0000256" key="4">
    <source>
        <dbReference type="ARBA" id="ARBA00023235"/>
    </source>
</evidence>
<evidence type="ECO:0000256" key="1">
    <source>
        <dbReference type="ARBA" id="ARBA00000799"/>
    </source>
</evidence>
<dbReference type="EMBL" id="JABULY010000001">
    <property type="protein sequence ID" value="MBV6530811.1"/>
    <property type="molecule type" value="Genomic_DNA"/>
</dbReference>
<dbReference type="HAMAP" id="MF_01935">
    <property type="entry name" value="MenF"/>
    <property type="match status" value="1"/>
</dbReference>
<reference evidence="8 10" key="1">
    <citation type="journal article" date="2021" name="Mol. Ecol.">
        <title>Polar bear-adapted Ursidibacter maritimus are remarkably conserved after generations in captivity.</title>
        <authorList>
            <person name="Espinosa-Gongora C."/>
            <person name="Hansen M.J."/>
            <person name="Bertelsen M.F."/>
            <person name="Bojesen A.M."/>
        </authorList>
    </citation>
    <scope>NUCLEOTIDE SEQUENCE</scope>
    <source>
        <strain evidence="8">Pb43105x</strain>
        <strain evidence="7 10">Pb43106</strain>
    </source>
</reference>
<feature type="binding site" evidence="5">
    <location>
        <position position="288"/>
    </location>
    <ligand>
        <name>Mg(2+)</name>
        <dbReference type="ChEBI" id="CHEBI:18420"/>
    </ligand>
</feature>
<dbReference type="InterPro" id="IPR015890">
    <property type="entry name" value="Chorismate_C"/>
</dbReference>
<dbReference type="Gene3D" id="3.60.120.10">
    <property type="entry name" value="Anthranilate synthase"/>
    <property type="match status" value="1"/>
</dbReference>
<dbReference type="Proteomes" id="UP000732858">
    <property type="component" value="Unassembled WGS sequence"/>
</dbReference>
<dbReference type="GO" id="GO:0000287">
    <property type="term" value="F:magnesium ion binding"/>
    <property type="evidence" value="ECO:0007669"/>
    <property type="project" value="UniProtKB-UniRule"/>
</dbReference>
<dbReference type="AlphaFoldDB" id="A0A949T3E0"/>
<evidence type="ECO:0000313" key="9">
    <source>
        <dbReference type="Proteomes" id="UP000732858"/>
    </source>
</evidence>
<evidence type="ECO:0000256" key="5">
    <source>
        <dbReference type="HAMAP-Rule" id="MF_01935"/>
    </source>
</evidence>
<feature type="domain" description="Chorismate-utilising enzyme C-terminal" evidence="6">
    <location>
        <begin position="174"/>
        <end position="425"/>
    </location>
</feature>
<feature type="binding site" evidence="5">
    <location>
        <position position="421"/>
    </location>
    <ligand>
        <name>Mg(2+)</name>
        <dbReference type="ChEBI" id="CHEBI:18420"/>
    </ligand>
</feature>
<dbReference type="InterPro" id="IPR034681">
    <property type="entry name" value="MenF"/>
</dbReference>
<accession>A0A949T3E0</accession>
<feature type="active site" description="Proton acceptor" evidence="5">
    <location>
        <position position="194"/>
    </location>
</feature>
<organism evidence="8 9">
    <name type="scientific">Ursidibacter maritimus</name>
    <dbReference type="NCBI Taxonomy" id="1331689"/>
    <lineage>
        <taxon>Bacteria</taxon>
        <taxon>Pseudomonadati</taxon>
        <taxon>Pseudomonadota</taxon>
        <taxon>Gammaproteobacteria</taxon>
        <taxon>Pasteurellales</taxon>
        <taxon>Pasteurellaceae</taxon>
        <taxon>Ursidibacter</taxon>
    </lineage>
</organism>
<evidence type="ECO:0000259" key="6">
    <source>
        <dbReference type="Pfam" id="PF00425"/>
    </source>
</evidence>
<comment type="caution">
    <text evidence="8">The sequence shown here is derived from an EMBL/GenBank/DDBJ whole genome shotgun (WGS) entry which is preliminary data.</text>
</comment>
<dbReference type="EC" id="5.4.4.2" evidence="5"/>
<dbReference type="RefSeq" id="WP_157402774.1">
    <property type="nucleotide sequence ID" value="NZ_JABULY010000001.1"/>
</dbReference>
<feature type="active site" description="Proton donor" evidence="5">
    <location>
        <position position="244"/>
    </location>
</feature>
<proteinExistence type="inferred from homology"/>
<dbReference type="SUPFAM" id="SSF56322">
    <property type="entry name" value="ADC synthase"/>
    <property type="match status" value="1"/>
</dbReference>
<dbReference type="PANTHER" id="PTHR47253">
    <property type="match status" value="1"/>
</dbReference>
<dbReference type="Proteomes" id="UP001196379">
    <property type="component" value="Unassembled WGS sequence"/>
</dbReference>
<gene>
    <name evidence="5" type="primary">menF</name>
    <name evidence="7" type="ORF">HT657_01400</name>
    <name evidence="8" type="ORF">HT672_01000</name>
</gene>
<evidence type="ECO:0000256" key="2">
    <source>
        <dbReference type="ARBA" id="ARBA00005297"/>
    </source>
</evidence>
<comment type="pathway">
    <text evidence="5">Quinol/quinone metabolism; menaquinone biosynthesis.</text>
</comment>
<keyword evidence="3 5" id="KW-0460">Magnesium</keyword>
<comment type="cofactor">
    <cofactor evidence="5">
        <name>Mg(2+)</name>
        <dbReference type="ChEBI" id="CHEBI:18420"/>
    </cofactor>
</comment>
<name>A0A949T3E0_9PAST</name>
<comment type="catalytic activity">
    <reaction evidence="1 5">
        <text>chorismate = isochorismate</text>
        <dbReference type="Rhea" id="RHEA:18985"/>
        <dbReference type="ChEBI" id="CHEBI:29748"/>
        <dbReference type="ChEBI" id="CHEBI:29780"/>
        <dbReference type="EC" id="5.4.4.2"/>
    </reaction>
</comment>
<evidence type="ECO:0000313" key="10">
    <source>
        <dbReference type="Proteomes" id="UP001196379"/>
    </source>
</evidence>
<dbReference type="OrthoDB" id="9806579at2"/>
<dbReference type="InterPro" id="IPR044250">
    <property type="entry name" value="MenF-like"/>
</dbReference>
<sequence length="435" mass="49516">MSIFTELKQRFITLLSQPNVRQFNCLSDHLDWIKIEIIVEQLESVQDSLWLHWLKQQPTFPHFFWQNRSNNLLLAAIGAVKTFSHLECAEQFSQQLGIKLVGGLKFEGECQFILPRLCIEKNLQKLTACLYLNKQNLAEEIQTCLALLANIDKVADETTAKPQIITTNAVNDFDVWQNNIQQAIDKIKQQEFRKVVLANATTFIFNQPLSAYDLLAISQRKNLGCYHFLWSEQPSQAFIGSSPERLYKREALQLRTEALAGTATVTSDVEQTDRNRLWLLSDQKNIYENQLVVDDICEHLEDCVTQINVNSAEIKRLHNVQHLRRKIQATLKDQVSDADCLTRIQPTAAVAGLPRLPATQFIAKQEGFERGWYAGTFGYISPQSAEFCVNLRSAKIQQNQITLYAGAGIVEASDPETEWQEIERKALAMAGLFVA</sequence>
<evidence type="ECO:0000313" key="7">
    <source>
        <dbReference type="EMBL" id="MBV6530811.1"/>
    </source>
</evidence>
<keyword evidence="10" id="KW-1185">Reference proteome</keyword>